<keyword evidence="11" id="KW-0762">Sugar transport</keyword>
<dbReference type="InterPro" id="IPR005828">
    <property type="entry name" value="MFS_sugar_transport-like"/>
</dbReference>
<organism evidence="11 12">
    <name type="scientific">Eeniella nana</name>
    <name type="common">Yeast</name>
    <name type="synonym">Brettanomyces nanus</name>
    <dbReference type="NCBI Taxonomy" id="13502"/>
    <lineage>
        <taxon>Eukaryota</taxon>
        <taxon>Fungi</taxon>
        <taxon>Dikarya</taxon>
        <taxon>Ascomycota</taxon>
        <taxon>Saccharomycotina</taxon>
        <taxon>Pichiomycetes</taxon>
        <taxon>Pichiales</taxon>
        <taxon>Pichiaceae</taxon>
        <taxon>Brettanomyces</taxon>
    </lineage>
</organism>
<evidence type="ECO:0000256" key="7">
    <source>
        <dbReference type="RuleBase" id="RU003346"/>
    </source>
</evidence>
<dbReference type="OrthoDB" id="6133115at2759"/>
<name>A0A875RV91_EENNA</name>
<dbReference type="PROSITE" id="PS50850">
    <property type="entry name" value="MFS"/>
    <property type="match status" value="1"/>
</dbReference>
<sequence length="582" mass="64864">MGALIFCLLLGLSFIKLLSLYPQEIMSESINSLNAALDREDSANSKAALEKSEDDVPENMDNMELPPAFSKQYIPLYCMCLVVYFVSTMQGYDGSLMGSIYTMKDYLAYYNLDVNSSTSTGLVFSIYNVGQITGAFFVWIMDWKGRKIAIMIGCFGAIVGAIITAATTNKEGLIGGRWFLSFFTTIANTAAPSYCVEVSPPHIRGKVAGLYNTLWYCGSILAAFTTYGTNKNFAGSSLSFKIPLYVQVCFPGLVVLFGWFLPESPRWLVGVGRYDEARKFLVKYHCNGDDSNPLVDLEMAEMEESFKDVKISDPLTAMDIRPLFKNRSDRYRLGLVVAMAWFGQFSGNNVCSYYLPTMLIKVGMTSVSTNVLMNGVYSIVSWISSILGSFAHDKVGRRKMFMISTLGSALALTGLAVCTARYEATQSDGASKGTLVFIYLFGVIFSFAFTPMQPIYPGEVSSNLIRGKAQFVLSIVAGVAQFVNQFASPKAMENIRYWFYVFYAFFDIFEFIIIYFFFVETRGKTLEELEYVFEAPNPRKASTDPEFLSSIRVASGFEAENMKNEHDIKATVDHLEEGVDSE</sequence>
<comment type="subcellular location">
    <subcellularLocation>
        <location evidence="1">Membrane</location>
        <topology evidence="1">Multi-pass membrane protein</topology>
    </subcellularLocation>
</comment>
<dbReference type="NCBIfam" id="TIGR00879">
    <property type="entry name" value="SP"/>
    <property type="match status" value="1"/>
</dbReference>
<evidence type="ECO:0000313" key="12">
    <source>
        <dbReference type="Proteomes" id="UP000662931"/>
    </source>
</evidence>
<feature type="signal peptide" evidence="9">
    <location>
        <begin position="1"/>
        <end position="19"/>
    </location>
</feature>
<keyword evidence="9" id="KW-0732">Signal</keyword>
<evidence type="ECO:0000256" key="9">
    <source>
        <dbReference type="SAM" id="SignalP"/>
    </source>
</evidence>
<dbReference type="EMBL" id="CP064812">
    <property type="protein sequence ID" value="QPG72701.1"/>
    <property type="molecule type" value="Genomic_DNA"/>
</dbReference>
<keyword evidence="4 8" id="KW-0812">Transmembrane</keyword>
<dbReference type="KEGG" id="bnn:FOA43_000002"/>
<feature type="transmembrane region" description="Helical" evidence="8">
    <location>
        <begin position="242"/>
        <end position="261"/>
    </location>
</feature>
<evidence type="ECO:0000256" key="2">
    <source>
        <dbReference type="ARBA" id="ARBA00010992"/>
    </source>
</evidence>
<keyword evidence="5 8" id="KW-1133">Transmembrane helix</keyword>
<evidence type="ECO:0000256" key="8">
    <source>
        <dbReference type="SAM" id="Phobius"/>
    </source>
</evidence>
<feature type="transmembrane region" description="Helical" evidence="8">
    <location>
        <begin position="121"/>
        <end position="141"/>
    </location>
</feature>
<dbReference type="Pfam" id="PF00083">
    <property type="entry name" value="Sugar_tr"/>
    <property type="match status" value="1"/>
</dbReference>
<dbReference type="AlphaFoldDB" id="A0A875RV91"/>
<dbReference type="PANTHER" id="PTHR48022:SF70">
    <property type="entry name" value="MONOSACCHARIDE TRANSPORTER, PUTATIVE (AFU_ORTHOLOGUE AFUA_5G14540)-RELATED"/>
    <property type="match status" value="1"/>
</dbReference>
<dbReference type="RefSeq" id="XP_038776266.1">
    <property type="nucleotide sequence ID" value="XM_038920338.1"/>
</dbReference>
<feature type="transmembrane region" description="Helical" evidence="8">
    <location>
        <begin position="178"/>
        <end position="196"/>
    </location>
</feature>
<dbReference type="InterPro" id="IPR020846">
    <property type="entry name" value="MFS_dom"/>
</dbReference>
<feature type="transmembrane region" description="Helical" evidence="8">
    <location>
        <begin position="495"/>
        <end position="518"/>
    </location>
</feature>
<evidence type="ECO:0000256" key="1">
    <source>
        <dbReference type="ARBA" id="ARBA00004141"/>
    </source>
</evidence>
<dbReference type="InterPro" id="IPR036259">
    <property type="entry name" value="MFS_trans_sf"/>
</dbReference>
<dbReference type="InterPro" id="IPR003663">
    <property type="entry name" value="Sugar/inositol_transpt"/>
</dbReference>
<feature type="transmembrane region" description="Helical" evidence="8">
    <location>
        <begin position="464"/>
        <end position="483"/>
    </location>
</feature>
<dbReference type="InterPro" id="IPR050360">
    <property type="entry name" value="MFS_Sugar_Transporters"/>
</dbReference>
<keyword evidence="12" id="KW-1185">Reference proteome</keyword>
<protein>
    <submittedName>
        <fullName evidence="11">High-affinity glucose transporter</fullName>
    </submittedName>
</protein>
<dbReference type="Proteomes" id="UP000662931">
    <property type="component" value="Chromosome 1"/>
</dbReference>
<feature type="transmembrane region" description="Helical" evidence="8">
    <location>
        <begin position="434"/>
        <end position="452"/>
    </location>
</feature>
<reference evidence="11" key="1">
    <citation type="submission" date="2020-10" db="EMBL/GenBank/DDBJ databases">
        <authorList>
            <person name="Roach M.J.R."/>
        </authorList>
    </citation>
    <scope>NUCLEOTIDE SEQUENCE</scope>
    <source>
        <strain evidence="11">CBS 1945</strain>
    </source>
</reference>
<dbReference type="PANTHER" id="PTHR48022">
    <property type="entry name" value="PLASTIDIC GLUCOSE TRANSPORTER 4"/>
    <property type="match status" value="1"/>
</dbReference>
<feature type="transmembrane region" description="Helical" evidence="8">
    <location>
        <begin position="400"/>
        <end position="422"/>
    </location>
</feature>
<accession>A0A875RV91</accession>
<evidence type="ECO:0000313" key="11">
    <source>
        <dbReference type="EMBL" id="QPG72701.1"/>
    </source>
</evidence>
<evidence type="ECO:0000256" key="6">
    <source>
        <dbReference type="ARBA" id="ARBA00023136"/>
    </source>
</evidence>
<feature type="transmembrane region" description="Helical" evidence="8">
    <location>
        <begin position="208"/>
        <end position="230"/>
    </location>
</feature>
<dbReference type="FunFam" id="1.20.1250.20:FF:000134">
    <property type="entry name" value="MFS sugar transporter protein"/>
    <property type="match status" value="1"/>
</dbReference>
<comment type="similarity">
    <text evidence="2 7">Belongs to the major facilitator superfamily. Sugar transporter (TC 2.A.1.1) family.</text>
</comment>
<feature type="chain" id="PRO_5034464084" evidence="9">
    <location>
        <begin position="20"/>
        <end position="582"/>
    </location>
</feature>
<gene>
    <name evidence="11" type="primary">LAC12_1</name>
    <name evidence="11" type="ORF">FOA43_000002</name>
</gene>
<feature type="domain" description="Major facilitator superfamily (MFS) profile" evidence="10">
    <location>
        <begin position="79"/>
        <end position="522"/>
    </location>
</feature>
<feature type="transmembrane region" description="Helical" evidence="8">
    <location>
        <begin position="367"/>
        <end position="388"/>
    </location>
</feature>
<evidence type="ECO:0000256" key="5">
    <source>
        <dbReference type="ARBA" id="ARBA00022989"/>
    </source>
</evidence>
<dbReference type="GO" id="GO:0005351">
    <property type="term" value="F:carbohydrate:proton symporter activity"/>
    <property type="evidence" value="ECO:0007669"/>
    <property type="project" value="TreeGrafter"/>
</dbReference>
<evidence type="ECO:0000256" key="4">
    <source>
        <dbReference type="ARBA" id="ARBA00022692"/>
    </source>
</evidence>
<dbReference type="Gene3D" id="1.20.1250.20">
    <property type="entry name" value="MFS general substrate transporter like domains"/>
    <property type="match status" value="1"/>
</dbReference>
<proteinExistence type="inferred from homology"/>
<evidence type="ECO:0000259" key="10">
    <source>
        <dbReference type="PROSITE" id="PS50850"/>
    </source>
</evidence>
<evidence type="ECO:0000256" key="3">
    <source>
        <dbReference type="ARBA" id="ARBA00022448"/>
    </source>
</evidence>
<keyword evidence="3 7" id="KW-0813">Transport</keyword>
<dbReference type="GeneID" id="62193403"/>
<keyword evidence="6 8" id="KW-0472">Membrane</keyword>
<dbReference type="SUPFAM" id="SSF103473">
    <property type="entry name" value="MFS general substrate transporter"/>
    <property type="match status" value="1"/>
</dbReference>
<dbReference type="GO" id="GO:0016020">
    <property type="term" value="C:membrane"/>
    <property type="evidence" value="ECO:0007669"/>
    <property type="project" value="UniProtKB-SubCell"/>
</dbReference>
<feature type="transmembrane region" description="Helical" evidence="8">
    <location>
        <begin position="333"/>
        <end position="355"/>
    </location>
</feature>
<feature type="transmembrane region" description="Helical" evidence="8">
    <location>
        <begin position="148"/>
        <end position="166"/>
    </location>
</feature>